<comment type="caution">
    <text evidence="1">The sequence shown here is derived from an EMBL/GenBank/DDBJ whole genome shotgun (WGS) entry which is preliminary data.</text>
</comment>
<dbReference type="AlphaFoldDB" id="X1I2H2"/>
<reference evidence="1" key="1">
    <citation type="journal article" date="2014" name="Front. Microbiol.">
        <title>High frequency of phylogenetically diverse reductive dehalogenase-homologous genes in deep subseafloor sedimentary metagenomes.</title>
        <authorList>
            <person name="Kawai M."/>
            <person name="Futagami T."/>
            <person name="Toyoda A."/>
            <person name="Takaki Y."/>
            <person name="Nishi S."/>
            <person name="Hori S."/>
            <person name="Arai W."/>
            <person name="Tsubouchi T."/>
            <person name="Morono Y."/>
            <person name="Uchiyama I."/>
            <person name="Ito T."/>
            <person name="Fujiyama A."/>
            <person name="Inagaki F."/>
            <person name="Takami H."/>
        </authorList>
    </citation>
    <scope>NUCLEOTIDE SEQUENCE</scope>
    <source>
        <strain evidence="1">Expedition CK06-06</strain>
    </source>
</reference>
<accession>X1I2H2</accession>
<protein>
    <submittedName>
        <fullName evidence="1">Uncharacterized protein</fullName>
    </submittedName>
</protein>
<organism evidence="1">
    <name type="scientific">marine sediment metagenome</name>
    <dbReference type="NCBI Taxonomy" id="412755"/>
    <lineage>
        <taxon>unclassified sequences</taxon>
        <taxon>metagenomes</taxon>
        <taxon>ecological metagenomes</taxon>
    </lineage>
</organism>
<sequence>MTKKFIRGERYVLTEDYKLKIKFCETHGPSTKLIVPSKVISLSK</sequence>
<gene>
    <name evidence="1" type="ORF">S03H2_31017</name>
</gene>
<proteinExistence type="predicted"/>
<name>X1I2H2_9ZZZZ</name>
<evidence type="ECO:0000313" key="1">
    <source>
        <dbReference type="EMBL" id="GAH60284.1"/>
    </source>
</evidence>
<dbReference type="EMBL" id="BARU01018786">
    <property type="protein sequence ID" value="GAH60284.1"/>
    <property type="molecule type" value="Genomic_DNA"/>
</dbReference>